<dbReference type="EC" id="2.3.1.-" evidence="2"/>
<dbReference type="SUPFAM" id="SSF55729">
    <property type="entry name" value="Acyl-CoA N-acyltransferases (Nat)"/>
    <property type="match status" value="1"/>
</dbReference>
<evidence type="ECO:0000313" key="3">
    <source>
        <dbReference type="Proteomes" id="UP001240639"/>
    </source>
</evidence>
<gene>
    <name evidence="2" type="ORF">Q9K02_06135</name>
</gene>
<dbReference type="Proteomes" id="UP001240639">
    <property type="component" value="Unassembled WGS sequence"/>
</dbReference>
<dbReference type="GO" id="GO:0016746">
    <property type="term" value="F:acyltransferase activity"/>
    <property type="evidence" value="ECO:0007669"/>
    <property type="project" value="UniProtKB-KW"/>
</dbReference>
<keyword evidence="3" id="KW-1185">Reference proteome</keyword>
<dbReference type="EMBL" id="JAVAIM010000001">
    <property type="protein sequence ID" value="MDP4574716.1"/>
    <property type="molecule type" value="Genomic_DNA"/>
</dbReference>
<proteinExistence type="predicted"/>
<feature type="domain" description="BioF2-like acetyltransferase" evidence="1">
    <location>
        <begin position="202"/>
        <end position="324"/>
    </location>
</feature>
<evidence type="ECO:0000259" key="1">
    <source>
        <dbReference type="Pfam" id="PF13480"/>
    </source>
</evidence>
<sequence>MHRGGLAQASKLGAMPRAASCGLPDGFHLLDWRKVDLDGLQASWRRLGDHALAPNAFFEAGFLVPSLSIFDPEEEVSLALLVEGGQLRAVMPCTSRSVYHGRRLPHRANWLHANMFCGVPLVEAGYEETFWTAYLATCDQQAGSSWFAHFSRLPADCAVTRALEKVSLSQHRQMQIVHRESRAVLNRGSTPETHLAQAMTPKVRKELRRQRRRLEELGTVEIARSRSQEGLQRWIEDFLLLETKGWKGDSGSSLASDTHTTALFIQSLTRAAELGRLERLSLTLDGTPIAMLATFLAHPGSFSFKTAFDENYARYSPGMQLQIENLALLDDPDLAWCDSCAAEGHPMIERIWRDKREMVSITVEAGSGWRRQIGKLWARIEAWRMEQRR</sequence>
<dbReference type="InterPro" id="IPR038740">
    <property type="entry name" value="BioF2-like_GNAT_dom"/>
</dbReference>
<keyword evidence="2" id="KW-0012">Acyltransferase</keyword>
<dbReference type="InterPro" id="IPR016181">
    <property type="entry name" value="Acyl_CoA_acyltransferase"/>
</dbReference>
<dbReference type="RefSeq" id="WP_305932091.1">
    <property type="nucleotide sequence ID" value="NZ_JAVAIM010000001.1"/>
</dbReference>
<organism evidence="2 3">
    <name type="scientific">Qipengyuania profundimaris</name>
    <dbReference type="NCBI Taxonomy" id="3067652"/>
    <lineage>
        <taxon>Bacteria</taxon>
        <taxon>Pseudomonadati</taxon>
        <taxon>Pseudomonadota</taxon>
        <taxon>Alphaproteobacteria</taxon>
        <taxon>Sphingomonadales</taxon>
        <taxon>Erythrobacteraceae</taxon>
        <taxon>Qipengyuania</taxon>
    </lineage>
</organism>
<protein>
    <submittedName>
        <fullName evidence="2">GNAT family N-acetyltransferase</fullName>
        <ecNumber evidence="2">2.3.1.-</ecNumber>
    </submittedName>
</protein>
<keyword evidence="2" id="KW-0808">Transferase</keyword>
<name>A0ABT9HNI1_9SPHN</name>
<reference evidence="2 3" key="1">
    <citation type="submission" date="2023-08" db="EMBL/GenBank/DDBJ databases">
        <title>genomic of G39.</title>
        <authorList>
            <person name="Wang Y."/>
        </authorList>
    </citation>
    <scope>NUCLEOTIDE SEQUENCE [LARGE SCALE GENOMIC DNA]</scope>
    <source>
        <strain evidence="2 3">G39</strain>
    </source>
</reference>
<dbReference type="Pfam" id="PF13480">
    <property type="entry name" value="Acetyltransf_6"/>
    <property type="match status" value="1"/>
</dbReference>
<evidence type="ECO:0000313" key="2">
    <source>
        <dbReference type="EMBL" id="MDP4574716.1"/>
    </source>
</evidence>
<comment type="caution">
    <text evidence="2">The sequence shown here is derived from an EMBL/GenBank/DDBJ whole genome shotgun (WGS) entry which is preliminary data.</text>
</comment>
<accession>A0ABT9HNI1</accession>